<evidence type="ECO:0000259" key="6">
    <source>
        <dbReference type="Pfam" id="PF00485"/>
    </source>
</evidence>
<dbReference type="PRINTS" id="PR00988">
    <property type="entry name" value="URIDINKINASE"/>
</dbReference>
<reference evidence="7" key="1">
    <citation type="submission" date="2020-10" db="EMBL/GenBank/DDBJ databases">
        <authorList>
            <person name="Gilroy R."/>
        </authorList>
    </citation>
    <scope>NUCLEOTIDE SEQUENCE</scope>
    <source>
        <strain evidence="7">ChiSxjej2B14-6234</strain>
    </source>
</reference>
<evidence type="ECO:0000256" key="3">
    <source>
        <dbReference type="ARBA" id="ARBA00022679"/>
    </source>
</evidence>
<dbReference type="Gene3D" id="3.40.50.300">
    <property type="entry name" value="P-loop containing nucleotide triphosphate hydrolases"/>
    <property type="match status" value="1"/>
</dbReference>
<dbReference type="GO" id="GO:0004849">
    <property type="term" value="F:uridine kinase activity"/>
    <property type="evidence" value="ECO:0007669"/>
    <property type="project" value="UniProtKB-EC"/>
</dbReference>
<dbReference type="GO" id="GO:0005524">
    <property type="term" value="F:ATP binding"/>
    <property type="evidence" value="ECO:0007669"/>
    <property type="project" value="InterPro"/>
</dbReference>
<protein>
    <recommendedName>
        <fullName evidence="2">uridine/cytidine kinase</fullName>
        <ecNumber evidence="2">2.7.1.48</ecNumber>
    </recommendedName>
</protein>
<dbReference type="InterPro" id="IPR000764">
    <property type="entry name" value="Uridine_kinase-like"/>
</dbReference>
<evidence type="ECO:0000313" key="8">
    <source>
        <dbReference type="Proteomes" id="UP000886887"/>
    </source>
</evidence>
<dbReference type="SUPFAM" id="SSF52540">
    <property type="entry name" value="P-loop containing nucleoside triphosphate hydrolases"/>
    <property type="match status" value="1"/>
</dbReference>
<evidence type="ECO:0000256" key="2">
    <source>
        <dbReference type="ARBA" id="ARBA00012137"/>
    </source>
</evidence>
<dbReference type="PANTHER" id="PTHR10285">
    <property type="entry name" value="URIDINE KINASE"/>
    <property type="match status" value="1"/>
</dbReference>
<reference evidence="7" key="2">
    <citation type="journal article" date="2021" name="PeerJ">
        <title>Extensive microbial diversity within the chicken gut microbiome revealed by metagenomics and culture.</title>
        <authorList>
            <person name="Gilroy R."/>
            <person name="Ravi A."/>
            <person name="Getino M."/>
            <person name="Pursley I."/>
            <person name="Horton D.L."/>
            <person name="Alikhan N.F."/>
            <person name="Baker D."/>
            <person name="Gharbi K."/>
            <person name="Hall N."/>
            <person name="Watson M."/>
            <person name="Adriaenssens E.M."/>
            <person name="Foster-Nyarko E."/>
            <person name="Jarju S."/>
            <person name="Secka A."/>
            <person name="Antonio M."/>
            <person name="Oren A."/>
            <person name="Chaudhuri R.R."/>
            <person name="La Ragione R."/>
            <person name="Hildebrand F."/>
            <person name="Pallen M.J."/>
        </authorList>
    </citation>
    <scope>NUCLEOTIDE SEQUENCE</scope>
    <source>
        <strain evidence="7">ChiSxjej2B14-6234</strain>
    </source>
</reference>
<proteinExistence type="predicted"/>
<dbReference type="Pfam" id="PF00485">
    <property type="entry name" value="PRK"/>
    <property type="match status" value="1"/>
</dbReference>
<dbReference type="InterPro" id="IPR006083">
    <property type="entry name" value="PRK/URK"/>
</dbReference>
<dbReference type="EMBL" id="DVFJ01000036">
    <property type="protein sequence ID" value="HIQ72549.1"/>
    <property type="molecule type" value="Genomic_DNA"/>
</dbReference>
<dbReference type="NCBIfam" id="NF004018">
    <property type="entry name" value="PRK05480.1"/>
    <property type="match status" value="1"/>
</dbReference>
<dbReference type="Proteomes" id="UP000886887">
    <property type="component" value="Unassembled WGS sequence"/>
</dbReference>
<evidence type="ECO:0000256" key="5">
    <source>
        <dbReference type="ARBA" id="ARBA00022777"/>
    </source>
</evidence>
<keyword evidence="5 7" id="KW-0418">Kinase</keyword>
<evidence type="ECO:0000256" key="4">
    <source>
        <dbReference type="ARBA" id="ARBA00022741"/>
    </source>
</evidence>
<dbReference type="AlphaFoldDB" id="A0A9D0ZBK3"/>
<feature type="domain" description="Phosphoribulokinase/uridine kinase" evidence="6">
    <location>
        <begin position="2"/>
        <end position="184"/>
    </location>
</feature>
<dbReference type="InterPro" id="IPR027417">
    <property type="entry name" value="P-loop_NTPase"/>
</dbReference>
<evidence type="ECO:0000313" key="7">
    <source>
        <dbReference type="EMBL" id="HIQ72549.1"/>
    </source>
</evidence>
<dbReference type="EC" id="2.7.1.48" evidence="2"/>
<name>A0A9D0ZBK3_9FIRM</name>
<comment type="caution">
    <text evidence="7">The sequence shown here is derived from an EMBL/GenBank/DDBJ whole genome shotgun (WGS) entry which is preliminary data.</text>
</comment>
<gene>
    <name evidence="7" type="primary">udk</name>
    <name evidence="7" type="ORF">IAB73_10135</name>
</gene>
<accession>A0A9D0ZBK3</accession>
<keyword evidence="3 7" id="KW-0808">Transferase</keyword>
<keyword evidence="4" id="KW-0547">Nucleotide-binding</keyword>
<organism evidence="7 8">
    <name type="scientific">Candidatus Onthenecus intestinigallinarum</name>
    <dbReference type="NCBI Taxonomy" id="2840875"/>
    <lineage>
        <taxon>Bacteria</taxon>
        <taxon>Bacillati</taxon>
        <taxon>Bacillota</taxon>
        <taxon>Clostridia</taxon>
        <taxon>Eubacteriales</taxon>
        <taxon>Candidatus Onthenecus</taxon>
    </lineage>
</organism>
<comment type="pathway">
    <text evidence="1">Pyrimidine metabolism; UMP biosynthesis via salvage pathway; UMP from uridine: step 1/1.</text>
</comment>
<dbReference type="CDD" id="cd02023">
    <property type="entry name" value="UMPK"/>
    <property type="match status" value="1"/>
</dbReference>
<sequence length="201" mass="23243">MFIGICGASGSGKSTLAQELAAMATKKICIINQDAYYQDHPELPFEQRERLNYDEPSIFDHDLLLQDMRTLLSGQPITRKRYDYALHRRADTDELIQPCEVVIVEGIHVFYDERLRDMMSLKLYMHVEPDICLLRRINRDIKERGRHIDGISAQYLNTVKPMFDHYIRNYIEFADVIVARGGKNAKIAEILAGYINNGLHL</sequence>
<evidence type="ECO:0000256" key="1">
    <source>
        <dbReference type="ARBA" id="ARBA00004690"/>
    </source>
</evidence>